<evidence type="ECO:0000313" key="4">
    <source>
        <dbReference type="Proteomes" id="UP001447188"/>
    </source>
</evidence>
<dbReference type="Pfam" id="PF21203">
    <property type="entry name" value="ECM10"/>
    <property type="match status" value="1"/>
</dbReference>
<organism evidence="3 4">
    <name type="scientific">Discina gigas</name>
    <dbReference type="NCBI Taxonomy" id="1032678"/>
    <lineage>
        <taxon>Eukaryota</taxon>
        <taxon>Fungi</taxon>
        <taxon>Dikarya</taxon>
        <taxon>Ascomycota</taxon>
        <taxon>Pezizomycotina</taxon>
        <taxon>Pezizomycetes</taxon>
        <taxon>Pezizales</taxon>
        <taxon>Discinaceae</taxon>
        <taxon>Discina</taxon>
    </lineage>
</organism>
<gene>
    <name evidence="3" type="ORF">Q9L58_007614</name>
</gene>
<evidence type="ECO:0000313" key="3">
    <source>
        <dbReference type="EMBL" id="KAL0633507.1"/>
    </source>
</evidence>
<accession>A0ABR3GCT0</accession>
<feature type="region of interest" description="Disordered" evidence="1">
    <location>
        <begin position="134"/>
        <end position="153"/>
    </location>
</feature>
<evidence type="ECO:0008006" key="5">
    <source>
        <dbReference type="Google" id="ProtNLM"/>
    </source>
</evidence>
<evidence type="ECO:0000256" key="1">
    <source>
        <dbReference type="SAM" id="MobiDB-lite"/>
    </source>
</evidence>
<dbReference type="EMBL" id="JBBBZM010000123">
    <property type="protein sequence ID" value="KAL0633507.1"/>
    <property type="molecule type" value="Genomic_DNA"/>
</dbReference>
<keyword evidence="2" id="KW-0732">Signal</keyword>
<reference evidence="3 4" key="1">
    <citation type="submission" date="2024-02" db="EMBL/GenBank/DDBJ databases">
        <title>Discinaceae phylogenomics.</title>
        <authorList>
            <person name="Dirks A.C."/>
            <person name="James T.Y."/>
        </authorList>
    </citation>
    <scope>NUCLEOTIDE SEQUENCE [LARGE SCALE GENOMIC DNA]</scope>
    <source>
        <strain evidence="3 4">ACD0624</strain>
    </source>
</reference>
<dbReference type="PANTHER" id="PTHR39219:SF1">
    <property type="entry name" value="ER MEMBRANE PROTEIN COMPLEX SUBUNIT 10"/>
    <property type="match status" value="1"/>
</dbReference>
<keyword evidence="4" id="KW-1185">Reference proteome</keyword>
<evidence type="ECO:0000256" key="2">
    <source>
        <dbReference type="SAM" id="SignalP"/>
    </source>
</evidence>
<proteinExistence type="predicted"/>
<comment type="caution">
    <text evidence="3">The sequence shown here is derived from an EMBL/GenBank/DDBJ whole genome shotgun (WGS) entry which is preliminary data.</text>
</comment>
<protein>
    <recommendedName>
        <fullName evidence="5">ER membrane protein complex subunit 10</fullName>
    </recommendedName>
</protein>
<sequence length="195" mass="20511">MRLISLLLPVLSLLSSAVRADGDDGTGSEAPPNTHSVTLHKWPLSLASPIPLGTVGYNPQTKTGDYKVAKAVSDVLGGDDEVVRVGVWDGKEGWFGCVTAGDSLKDPSTAVVTLRLDGAGDVWHVEFSSNSSSSTPKVTILKPTPGPQPHLNKPVVLTSEGKIPEVEVEKTLLQKYWWVLLGGALLMMSTGGGGE</sequence>
<dbReference type="PANTHER" id="PTHR39219">
    <property type="entry name" value="ER MEMBRANE PROTEIN COMPLEX SUBUNIT 10"/>
    <property type="match status" value="1"/>
</dbReference>
<dbReference type="Proteomes" id="UP001447188">
    <property type="component" value="Unassembled WGS sequence"/>
</dbReference>
<feature type="chain" id="PRO_5046655872" description="ER membrane protein complex subunit 10" evidence="2">
    <location>
        <begin position="21"/>
        <end position="195"/>
    </location>
</feature>
<name>A0ABR3GCT0_9PEZI</name>
<feature type="signal peptide" evidence="2">
    <location>
        <begin position="1"/>
        <end position="20"/>
    </location>
</feature>